<protein>
    <recommendedName>
        <fullName evidence="1">UPF0276 protein ABVT11_06445</fullName>
    </recommendedName>
</protein>
<comment type="similarity">
    <text evidence="1">Belongs to the UPF0276 family.</text>
</comment>
<dbReference type="PANTHER" id="PTHR42194:SF1">
    <property type="entry name" value="UPF0276 PROTEIN HI_1600"/>
    <property type="match status" value="1"/>
</dbReference>
<organism evidence="2 3">
    <name type="scientific">Uliginosibacterium paludis</name>
    <dbReference type="NCBI Taxonomy" id="1615952"/>
    <lineage>
        <taxon>Bacteria</taxon>
        <taxon>Pseudomonadati</taxon>
        <taxon>Pseudomonadota</taxon>
        <taxon>Betaproteobacteria</taxon>
        <taxon>Rhodocyclales</taxon>
        <taxon>Zoogloeaceae</taxon>
        <taxon>Uliginosibacterium</taxon>
    </lineage>
</organism>
<dbReference type="HAMAP" id="MF_00697">
    <property type="entry name" value="UPF0276"/>
    <property type="match status" value="1"/>
</dbReference>
<accession>A0ABV2CNH4</accession>
<dbReference type="EMBL" id="JBEWLZ010000003">
    <property type="protein sequence ID" value="MET1489460.1"/>
    <property type="molecule type" value="Genomic_DNA"/>
</dbReference>
<name>A0ABV2CNH4_9RHOO</name>
<evidence type="ECO:0000313" key="3">
    <source>
        <dbReference type="Proteomes" id="UP001548590"/>
    </source>
</evidence>
<evidence type="ECO:0000313" key="2">
    <source>
        <dbReference type="EMBL" id="MET1489460.1"/>
    </source>
</evidence>
<dbReference type="Pfam" id="PF05114">
    <property type="entry name" value="MbnB_TglH_ChrH"/>
    <property type="match status" value="1"/>
</dbReference>
<dbReference type="SUPFAM" id="SSF51658">
    <property type="entry name" value="Xylose isomerase-like"/>
    <property type="match status" value="1"/>
</dbReference>
<dbReference type="PANTHER" id="PTHR42194">
    <property type="entry name" value="UPF0276 PROTEIN HI_1600"/>
    <property type="match status" value="1"/>
</dbReference>
<reference evidence="2 3" key="1">
    <citation type="submission" date="2024-07" db="EMBL/GenBank/DDBJ databases">
        <title>Uliginosibacterium paludis KCTC:42655.</title>
        <authorList>
            <person name="Kim M.K."/>
        </authorList>
    </citation>
    <scope>NUCLEOTIDE SEQUENCE [LARGE SCALE GENOMIC DNA]</scope>
    <source>
        <strain evidence="2 3">KCTC 42655</strain>
    </source>
</reference>
<evidence type="ECO:0000256" key="1">
    <source>
        <dbReference type="HAMAP-Rule" id="MF_00697"/>
    </source>
</evidence>
<gene>
    <name evidence="2" type="ORF">ABVT11_06445</name>
</gene>
<sequence>MSARHSRPRVGIGLRAPHYRELLGTLPALDFLEVHAENFFHAGGAVLAVLEAVRAHYPLSLHGVGLSLGSADGLRETHLDKLAALVERVQPEWVSEHMAWAAVDALHMADLLPVPTTDEALTRMAEHVDRLQTRLRRPILVENISSYLRYQDGGQGDLAFLAGLARRTGCGVLLDVNNLYVNAINHGFDALAELHSLPADCVGEIHLAGHSETPLGLIDTHGSPVCEDVWQLYRAAIAHCGPQPTLIERDTDIPSLAELLAEADQARCCLGAPVHV</sequence>
<dbReference type="InterPro" id="IPR036237">
    <property type="entry name" value="Xyl_isomerase-like_sf"/>
</dbReference>
<dbReference type="InterPro" id="IPR007801">
    <property type="entry name" value="MbnB/TglH/ChrH"/>
</dbReference>
<dbReference type="Gene3D" id="3.20.20.150">
    <property type="entry name" value="Divalent-metal-dependent TIM barrel enzymes"/>
    <property type="match status" value="1"/>
</dbReference>
<proteinExistence type="inferred from homology"/>
<dbReference type="RefSeq" id="WP_345925447.1">
    <property type="nucleotide sequence ID" value="NZ_JBDIVF010000002.1"/>
</dbReference>
<dbReference type="NCBIfam" id="NF003818">
    <property type="entry name" value="PRK05409.1"/>
    <property type="match status" value="1"/>
</dbReference>
<dbReference type="Proteomes" id="UP001548590">
    <property type="component" value="Unassembled WGS sequence"/>
</dbReference>
<comment type="caution">
    <text evidence="2">The sequence shown here is derived from an EMBL/GenBank/DDBJ whole genome shotgun (WGS) entry which is preliminary data.</text>
</comment>
<keyword evidence="3" id="KW-1185">Reference proteome</keyword>